<accession>A0A9E7MR40</accession>
<organism evidence="1 2">
    <name type="scientific">Brevundimonas phage vB_BpoS-Domovoi</name>
    <dbReference type="NCBI Taxonomy" id="2948598"/>
    <lineage>
        <taxon>Viruses</taxon>
        <taxon>Duplodnaviria</taxon>
        <taxon>Heunggongvirae</taxon>
        <taxon>Uroviricota</taxon>
        <taxon>Caudoviricetes</taxon>
        <taxon>Jeanschmidtviridae</taxon>
        <taxon>Marchewkavirus</taxon>
        <taxon>Marchewkavirus domovoi</taxon>
    </lineage>
</organism>
<dbReference type="EMBL" id="ON529855">
    <property type="protein sequence ID" value="USN14567.1"/>
    <property type="molecule type" value="Genomic_DNA"/>
</dbReference>
<protein>
    <submittedName>
        <fullName evidence="1">Uncharacterized protein</fullName>
    </submittedName>
</protein>
<evidence type="ECO:0000313" key="2">
    <source>
        <dbReference type="Proteomes" id="UP001057221"/>
    </source>
</evidence>
<proteinExistence type="predicted"/>
<gene>
    <name evidence="1" type="ORF">DOMOVOI_00920</name>
</gene>
<evidence type="ECO:0000313" key="1">
    <source>
        <dbReference type="EMBL" id="USN14567.1"/>
    </source>
</evidence>
<reference evidence="1 2" key="1">
    <citation type="submission" date="2022-05" db="EMBL/GenBank/DDBJ databases">
        <authorList>
            <person name="Friedrich I."/>
            <person name="Poehlein A."/>
            <person name="Schneider D."/>
            <person name="Hertel R."/>
            <person name="Daniel R."/>
        </authorList>
    </citation>
    <scope>NUCLEOTIDE SEQUENCE [LARGE SCALE GENOMIC DNA]</scope>
</reference>
<keyword evidence="2" id="KW-1185">Reference proteome</keyword>
<dbReference type="Proteomes" id="UP001057221">
    <property type="component" value="Segment"/>
</dbReference>
<name>A0A9E7MR40_9CAUD</name>
<sequence>MIRPRNLYLALKSQLPLKRMLRNFFITGNAWGLFSRHSHIAQGSGKPKVMYGSPESAQKAADSMQRKHGGEFRPYKCAFCDGYHIGKNRAQVSA</sequence>